<organism evidence="1 2">
    <name type="scientific">Rhinocladiella mackenziei CBS 650.93</name>
    <dbReference type="NCBI Taxonomy" id="1442369"/>
    <lineage>
        <taxon>Eukaryota</taxon>
        <taxon>Fungi</taxon>
        <taxon>Dikarya</taxon>
        <taxon>Ascomycota</taxon>
        <taxon>Pezizomycotina</taxon>
        <taxon>Eurotiomycetes</taxon>
        <taxon>Chaetothyriomycetidae</taxon>
        <taxon>Chaetothyriales</taxon>
        <taxon>Herpotrichiellaceae</taxon>
        <taxon>Rhinocladiella</taxon>
    </lineage>
</organism>
<dbReference type="AlphaFoldDB" id="A0A0D2I8L6"/>
<sequence>MGTRNLICIFYKGSFVVAQYCQWDGYPEGKGQGMKILNFLLSSANIEHLKNGLQHIITLNHDSRQQLEHGVRQDQEAWQTNMSFSKGPCKCVKCDIEGFYPSLSRDTGASILKIITEATAEKPVPVELRLGFANDPNCEWAYVVDLDDCVFEVYAEAESKNENPTNRFINIGDLNDTVPSLIKSFPFSDLPITEREFITALNTEFK</sequence>
<dbReference type="GeneID" id="25299360"/>
<name>A0A0D2I8L6_9EURO</name>
<dbReference type="RefSeq" id="XP_013266687.1">
    <property type="nucleotide sequence ID" value="XM_013411233.1"/>
</dbReference>
<gene>
    <name evidence="1" type="ORF">Z518_11289</name>
</gene>
<dbReference type="OrthoDB" id="3938867at2759"/>
<evidence type="ECO:0000313" key="1">
    <source>
        <dbReference type="EMBL" id="KIW99550.1"/>
    </source>
</evidence>
<dbReference type="VEuPathDB" id="FungiDB:Z518_11289"/>
<dbReference type="Proteomes" id="UP000053617">
    <property type="component" value="Unassembled WGS sequence"/>
</dbReference>
<dbReference type="HOGENOM" id="CLU_085467_0_0_1"/>
<protein>
    <submittedName>
        <fullName evidence="1">Uncharacterized protein</fullName>
    </submittedName>
</protein>
<reference evidence="1 2" key="1">
    <citation type="submission" date="2015-01" db="EMBL/GenBank/DDBJ databases">
        <title>The Genome Sequence of Rhinocladiella mackenzie CBS 650.93.</title>
        <authorList>
            <consortium name="The Broad Institute Genomics Platform"/>
            <person name="Cuomo C."/>
            <person name="de Hoog S."/>
            <person name="Gorbushina A."/>
            <person name="Stielow B."/>
            <person name="Teixiera M."/>
            <person name="Abouelleil A."/>
            <person name="Chapman S.B."/>
            <person name="Priest M."/>
            <person name="Young S.K."/>
            <person name="Wortman J."/>
            <person name="Nusbaum C."/>
            <person name="Birren B."/>
        </authorList>
    </citation>
    <scope>NUCLEOTIDE SEQUENCE [LARGE SCALE GENOMIC DNA]</scope>
    <source>
        <strain evidence="1 2">CBS 650.93</strain>
    </source>
</reference>
<dbReference type="EMBL" id="KN847486">
    <property type="protein sequence ID" value="KIW99550.1"/>
    <property type="molecule type" value="Genomic_DNA"/>
</dbReference>
<proteinExistence type="predicted"/>
<evidence type="ECO:0000313" key="2">
    <source>
        <dbReference type="Proteomes" id="UP000053617"/>
    </source>
</evidence>
<accession>A0A0D2I8L6</accession>
<keyword evidence="2" id="KW-1185">Reference proteome</keyword>